<dbReference type="PANTHER" id="PTHR23028:SF53">
    <property type="entry name" value="ACYL_TRANSF_3 DOMAIN-CONTAINING PROTEIN"/>
    <property type="match status" value="1"/>
</dbReference>
<feature type="transmembrane region" description="Helical" evidence="1">
    <location>
        <begin position="301"/>
        <end position="319"/>
    </location>
</feature>
<evidence type="ECO:0000259" key="2">
    <source>
        <dbReference type="Pfam" id="PF01757"/>
    </source>
</evidence>
<dbReference type="InterPro" id="IPR043968">
    <property type="entry name" value="SGNH"/>
</dbReference>
<comment type="caution">
    <text evidence="4">The sequence shown here is derived from an EMBL/GenBank/DDBJ whole genome shotgun (WGS) entry which is preliminary data.</text>
</comment>
<reference evidence="5" key="1">
    <citation type="journal article" date="2019" name="Int. J. Syst. Evol. Microbiol.">
        <title>The Global Catalogue of Microorganisms (GCM) 10K type strain sequencing project: providing services to taxonomists for standard genome sequencing and annotation.</title>
        <authorList>
            <consortium name="The Broad Institute Genomics Platform"/>
            <consortium name="The Broad Institute Genome Sequencing Center for Infectious Disease"/>
            <person name="Wu L."/>
            <person name="Ma J."/>
        </authorList>
    </citation>
    <scope>NUCLEOTIDE SEQUENCE [LARGE SCALE GENOMIC DNA]</scope>
    <source>
        <strain evidence="5">CCUG 43111</strain>
    </source>
</reference>
<keyword evidence="1" id="KW-1133">Transmembrane helix</keyword>
<evidence type="ECO:0000313" key="4">
    <source>
        <dbReference type="EMBL" id="MFC5480539.1"/>
    </source>
</evidence>
<feature type="transmembrane region" description="Helical" evidence="1">
    <location>
        <begin position="366"/>
        <end position="384"/>
    </location>
</feature>
<proteinExistence type="predicted"/>
<evidence type="ECO:0000259" key="3">
    <source>
        <dbReference type="Pfam" id="PF19040"/>
    </source>
</evidence>
<feature type="transmembrane region" description="Helical" evidence="1">
    <location>
        <begin position="242"/>
        <end position="263"/>
    </location>
</feature>
<feature type="domain" description="SGNH" evidence="3">
    <location>
        <begin position="427"/>
        <end position="662"/>
    </location>
</feature>
<dbReference type="InterPro" id="IPR050879">
    <property type="entry name" value="Acyltransferase_3"/>
</dbReference>
<keyword evidence="5" id="KW-1185">Reference proteome</keyword>
<name>A0ABW0MQM7_9BURK</name>
<sequence length="681" mass="75527">MNSEVAQHKPGTRAPSVPLLTRSPYYFPEIDGIRAIAVLLVMFCHARFSGFTGGFIGVDLFFVISGYVVTLAITRQQEAGAFSLADFYARRMRRLLPSLYLVALATLVFCLLFVFPEHTFKLIKNLGFLVLFSSNVYLSRTTGYFGVDSAKQPLLHTWSLSVEEQFYFILPLCLVLLARVKPRTRLLALSAALLLALAYSIVHTNKVGAAGYYMLPGRLFEFLCGVVLALGIGRLAVLGPRIANLLVVLGMAGVAVCTLRYGAETVMPGTGAILPCIAAVLLIAGGRYAGALHPVLTNRPLRYLGRISYPLYLWHWPLIFAFNRLGWNGSAGMGLALAVSVVLAALTHRWIEQPWRARSERPRRTWLRLWLLPFLFMLGLYFLARETDQLTRFYPAQYRADYVNASQSVFEHPRAERCWNKVELFPAACSLGTQGAATKAVLWGDSHAYHQIDFLDAIGKSKNLAIHDMTFAMCGPVANSPERAGDGRYQRHAEECRAHSAAVMRHILADPAIEFVFMAAMWDIYGGGVDGVGPGQHGYLPGQFDTELAATIAQLQAAGKRVIMLDDTPLLPRELDSCASDRLYLPGMAGRDCSYSRSIADEKHQATAQILARVVQAHPDVAMINTYDVLCDDKRCQSEIDGVPLYKHDDLNHLGAGGSRMFYALYMRNHPGQLDRILERQ</sequence>
<dbReference type="GO" id="GO:0016746">
    <property type="term" value="F:acyltransferase activity"/>
    <property type="evidence" value="ECO:0007669"/>
    <property type="project" value="UniProtKB-KW"/>
</dbReference>
<feature type="transmembrane region" description="Helical" evidence="1">
    <location>
        <begin position="210"/>
        <end position="230"/>
    </location>
</feature>
<dbReference type="Pfam" id="PF19040">
    <property type="entry name" value="SGNH"/>
    <property type="match status" value="1"/>
</dbReference>
<evidence type="ECO:0000256" key="1">
    <source>
        <dbReference type="SAM" id="Phobius"/>
    </source>
</evidence>
<evidence type="ECO:0000313" key="5">
    <source>
        <dbReference type="Proteomes" id="UP001596101"/>
    </source>
</evidence>
<feature type="transmembrane region" description="Helical" evidence="1">
    <location>
        <begin position="187"/>
        <end position="204"/>
    </location>
</feature>
<accession>A0ABW0MQM7</accession>
<dbReference type="RefSeq" id="WP_379760007.1">
    <property type="nucleotide sequence ID" value="NZ_JBHSMR010000013.1"/>
</dbReference>
<organism evidence="4 5">
    <name type="scientific">Massilia suwonensis</name>
    <dbReference type="NCBI Taxonomy" id="648895"/>
    <lineage>
        <taxon>Bacteria</taxon>
        <taxon>Pseudomonadati</taxon>
        <taxon>Pseudomonadota</taxon>
        <taxon>Betaproteobacteria</taxon>
        <taxon>Burkholderiales</taxon>
        <taxon>Oxalobacteraceae</taxon>
        <taxon>Telluria group</taxon>
        <taxon>Massilia</taxon>
    </lineage>
</organism>
<dbReference type="Proteomes" id="UP001596101">
    <property type="component" value="Unassembled WGS sequence"/>
</dbReference>
<dbReference type="EMBL" id="JBHSMR010000013">
    <property type="protein sequence ID" value="MFC5480539.1"/>
    <property type="molecule type" value="Genomic_DNA"/>
</dbReference>
<dbReference type="EC" id="2.3.1.-" evidence="4"/>
<feature type="transmembrane region" description="Helical" evidence="1">
    <location>
        <begin position="165"/>
        <end position="180"/>
    </location>
</feature>
<dbReference type="Pfam" id="PF01757">
    <property type="entry name" value="Acyl_transf_3"/>
    <property type="match status" value="1"/>
</dbReference>
<keyword evidence="1" id="KW-0472">Membrane</keyword>
<keyword evidence="4" id="KW-0012">Acyltransferase</keyword>
<keyword evidence="4" id="KW-0808">Transferase</keyword>
<protein>
    <submittedName>
        <fullName evidence="4">Acyltransferase family protein</fullName>
        <ecNumber evidence="4">2.3.1.-</ecNumber>
    </submittedName>
</protein>
<dbReference type="PANTHER" id="PTHR23028">
    <property type="entry name" value="ACETYLTRANSFERASE"/>
    <property type="match status" value="1"/>
</dbReference>
<feature type="transmembrane region" description="Helical" evidence="1">
    <location>
        <begin position="269"/>
        <end position="289"/>
    </location>
</feature>
<feature type="transmembrane region" description="Helical" evidence="1">
    <location>
        <begin position="325"/>
        <end position="346"/>
    </location>
</feature>
<gene>
    <name evidence="4" type="ORF">ACFPQ5_20240</name>
</gene>
<feature type="transmembrane region" description="Helical" evidence="1">
    <location>
        <begin position="95"/>
        <end position="115"/>
    </location>
</feature>
<dbReference type="InterPro" id="IPR002656">
    <property type="entry name" value="Acyl_transf_3_dom"/>
</dbReference>
<feature type="transmembrane region" description="Helical" evidence="1">
    <location>
        <begin position="54"/>
        <end position="74"/>
    </location>
</feature>
<feature type="domain" description="Acyltransferase 3" evidence="2">
    <location>
        <begin position="28"/>
        <end position="345"/>
    </location>
</feature>
<keyword evidence="1" id="KW-0812">Transmembrane</keyword>